<dbReference type="OrthoDB" id="5420094at2"/>
<sequence>MADSRPESEKGADLLLLVPKLQLGNTTVQKLQLRWGRSQAGAWERGETELMRLLLQGHLDLPQRLTLYVVLKDPHPSKKEACMELFESIQGILTEILDLEDTELTPETYLIRDLGAESIDLIEIAVAMSYRFKIQVEDDEAFLKNFRLHLMEAQQKDLKPADYLAEKYPFLSRDRVEEIISDLERGPAVKLKDLICYVAYRLHGAPADERDPLLPLLSAQVGSRTAAGSR</sequence>
<evidence type="ECO:0000313" key="5">
    <source>
        <dbReference type="Proteomes" id="UP000298602"/>
    </source>
</evidence>
<reference evidence="4 5" key="1">
    <citation type="submission" date="2019-05" db="EMBL/GenBank/DDBJ databases">
        <title>The Complete Genome Sequence of the n-alkane-degrading Desulfoglaeba alkanexedens ALDC reveals multiple alkylsuccinate synthase gene clusters.</title>
        <authorList>
            <person name="Callaghan A.V."/>
            <person name="Davidova I.A."/>
            <person name="Duncan K.E."/>
            <person name="Morris B."/>
            <person name="McInerney M.J."/>
        </authorList>
    </citation>
    <scope>NUCLEOTIDE SEQUENCE [LARGE SCALE GENOMIC DNA]</scope>
    <source>
        <strain evidence="4 5">ALDC</strain>
    </source>
</reference>
<keyword evidence="2" id="KW-0597">Phosphoprotein</keyword>
<organism evidence="4 5">
    <name type="scientific">Desulfoglaeba alkanexedens ALDC</name>
    <dbReference type="NCBI Taxonomy" id="980445"/>
    <lineage>
        <taxon>Bacteria</taxon>
        <taxon>Pseudomonadati</taxon>
        <taxon>Thermodesulfobacteriota</taxon>
        <taxon>Syntrophobacteria</taxon>
        <taxon>Syntrophobacterales</taxon>
        <taxon>Syntrophobacteraceae</taxon>
        <taxon>Desulfoglaeba</taxon>
    </lineage>
</organism>
<gene>
    <name evidence="4" type="ORF">FDQ92_08980</name>
</gene>
<dbReference type="Pfam" id="PF00550">
    <property type="entry name" value="PP-binding"/>
    <property type="match status" value="1"/>
</dbReference>
<dbReference type="KEGG" id="dax:FDQ92_08980"/>
<evidence type="ECO:0000313" key="4">
    <source>
        <dbReference type="EMBL" id="QCQ22280.1"/>
    </source>
</evidence>
<dbReference type="AlphaFoldDB" id="A0A4P8L362"/>
<dbReference type="InterPro" id="IPR006162">
    <property type="entry name" value="Ppantetheine_attach_site"/>
</dbReference>
<protein>
    <recommendedName>
        <fullName evidence="3">Carrier domain-containing protein</fullName>
    </recommendedName>
</protein>
<dbReference type="InterPro" id="IPR036736">
    <property type="entry name" value="ACP-like_sf"/>
</dbReference>
<dbReference type="PROSITE" id="PS50075">
    <property type="entry name" value="CARRIER"/>
    <property type="match status" value="1"/>
</dbReference>
<keyword evidence="1" id="KW-0596">Phosphopantetheine</keyword>
<dbReference type="SUPFAM" id="SSF47336">
    <property type="entry name" value="ACP-like"/>
    <property type="match status" value="1"/>
</dbReference>
<name>A0A4P8L362_9BACT</name>
<evidence type="ECO:0000256" key="2">
    <source>
        <dbReference type="ARBA" id="ARBA00022553"/>
    </source>
</evidence>
<dbReference type="EMBL" id="CP040098">
    <property type="protein sequence ID" value="QCQ22280.1"/>
    <property type="molecule type" value="Genomic_DNA"/>
</dbReference>
<accession>A0A4P8L362</accession>
<feature type="domain" description="Carrier" evidence="3">
    <location>
        <begin position="83"/>
        <end position="159"/>
    </location>
</feature>
<evidence type="ECO:0000256" key="1">
    <source>
        <dbReference type="ARBA" id="ARBA00022450"/>
    </source>
</evidence>
<dbReference type="PROSITE" id="PS00012">
    <property type="entry name" value="PHOSPHOPANTETHEINE"/>
    <property type="match status" value="1"/>
</dbReference>
<dbReference type="Proteomes" id="UP000298602">
    <property type="component" value="Chromosome"/>
</dbReference>
<evidence type="ECO:0000259" key="3">
    <source>
        <dbReference type="PROSITE" id="PS50075"/>
    </source>
</evidence>
<proteinExistence type="predicted"/>
<reference evidence="4 5" key="2">
    <citation type="submission" date="2019-05" db="EMBL/GenBank/DDBJ databases">
        <authorList>
            <person name="Suflita J.M."/>
            <person name="Marks C.R."/>
        </authorList>
    </citation>
    <scope>NUCLEOTIDE SEQUENCE [LARGE SCALE GENOMIC DNA]</scope>
    <source>
        <strain evidence="4 5">ALDC</strain>
    </source>
</reference>
<dbReference type="InterPro" id="IPR009081">
    <property type="entry name" value="PP-bd_ACP"/>
</dbReference>
<keyword evidence="5" id="KW-1185">Reference proteome</keyword>
<dbReference type="Gene3D" id="1.10.1200.10">
    <property type="entry name" value="ACP-like"/>
    <property type="match status" value="1"/>
</dbReference>